<accession>A0A3G4ZTZ2</accession>
<evidence type="ECO:0000256" key="2">
    <source>
        <dbReference type="SAM" id="Phobius"/>
    </source>
</evidence>
<dbReference type="GO" id="GO:0003676">
    <property type="term" value="F:nucleic acid binding"/>
    <property type="evidence" value="ECO:0007669"/>
    <property type="project" value="InterPro"/>
</dbReference>
<dbReference type="InterPro" id="IPR000305">
    <property type="entry name" value="GIY-YIG_endonuc"/>
</dbReference>
<evidence type="ECO:0000259" key="3">
    <source>
        <dbReference type="PROSITE" id="PS50158"/>
    </source>
</evidence>
<dbReference type="SUPFAM" id="SSF82771">
    <property type="entry name" value="GIY-YIG endonuclease"/>
    <property type="match status" value="1"/>
</dbReference>
<evidence type="ECO:0000256" key="1">
    <source>
        <dbReference type="PROSITE-ProRule" id="PRU00047"/>
    </source>
</evidence>
<evidence type="ECO:0000313" key="4">
    <source>
        <dbReference type="EMBL" id="AYV78372.1"/>
    </source>
</evidence>
<protein>
    <submittedName>
        <fullName evidence="4">GIY-YIG nuclease</fullName>
    </submittedName>
</protein>
<keyword evidence="1" id="KW-0862">Zinc</keyword>
<dbReference type="PROSITE" id="PS50158">
    <property type="entry name" value="ZF_CCHC"/>
    <property type="match status" value="1"/>
</dbReference>
<dbReference type="EMBL" id="MK072076">
    <property type="protein sequence ID" value="AYV78372.1"/>
    <property type="molecule type" value="Genomic_DNA"/>
</dbReference>
<proteinExistence type="predicted"/>
<keyword evidence="1" id="KW-0479">Metal-binding</keyword>
<dbReference type="Gene3D" id="3.40.1440.10">
    <property type="entry name" value="GIY-YIG endonuclease"/>
    <property type="match status" value="1"/>
</dbReference>
<dbReference type="InterPro" id="IPR035901">
    <property type="entry name" value="GIY-YIG_endonuc_sf"/>
</dbReference>
<keyword evidence="2" id="KW-1133">Transmembrane helix</keyword>
<feature type="domain" description="CCHC-type" evidence="3">
    <location>
        <begin position="102"/>
        <end position="116"/>
    </location>
</feature>
<keyword evidence="1" id="KW-0863">Zinc-finger</keyword>
<feature type="transmembrane region" description="Helical" evidence="2">
    <location>
        <begin position="122"/>
        <end position="146"/>
    </location>
</feature>
<keyword evidence="2" id="KW-0812">Transmembrane</keyword>
<sequence>MIVIYILKLSDNKYYVGKTNNLDHRIEDHIMNLGSAWTKLYPFKEVLSMHENCDEYDEDKYTIKTMGIYGIDNVRGGSFANIELSNAQKEVLTGIIRNAQNKCFKCGYDSHFSKECYAQKDVNGCVTSHTFLSSFIVYIHILYTFFFHSYTFFYIFYLLLFLILILFVKFIILKFSLLKDLL</sequence>
<dbReference type="GO" id="GO:0008270">
    <property type="term" value="F:zinc ion binding"/>
    <property type="evidence" value="ECO:0007669"/>
    <property type="project" value="UniProtKB-KW"/>
</dbReference>
<keyword evidence="2" id="KW-0472">Membrane</keyword>
<feature type="transmembrane region" description="Helical" evidence="2">
    <location>
        <begin position="152"/>
        <end position="172"/>
    </location>
</feature>
<gene>
    <name evidence="4" type="ORF">Edafosvirus11_7</name>
</gene>
<organism evidence="4">
    <name type="scientific">Edafosvirus sp</name>
    <dbReference type="NCBI Taxonomy" id="2487765"/>
    <lineage>
        <taxon>Viruses</taxon>
        <taxon>Varidnaviria</taxon>
        <taxon>Bamfordvirae</taxon>
        <taxon>Nucleocytoviricota</taxon>
        <taxon>Megaviricetes</taxon>
        <taxon>Imitervirales</taxon>
        <taxon>Mimiviridae</taxon>
        <taxon>Klosneuvirinae</taxon>
    </lineage>
</organism>
<dbReference type="InterPro" id="IPR001878">
    <property type="entry name" value="Znf_CCHC"/>
</dbReference>
<name>A0A3G4ZTZ2_9VIRU</name>
<reference evidence="4" key="1">
    <citation type="submission" date="2018-10" db="EMBL/GenBank/DDBJ databases">
        <title>Hidden diversity of soil giant viruses.</title>
        <authorList>
            <person name="Schulz F."/>
            <person name="Alteio L."/>
            <person name="Goudeau D."/>
            <person name="Ryan E.M."/>
            <person name="Malmstrom R.R."/>
            <person name="Blanchard J."/>
            <person name="Woyke T."/>
        </authorList>
    </citation>
    <scope>NUCLEOTIDE SEQUENCE</scope>
    <source>
        <strain evidence="4">EDV1</strain>
    </source>
</reference>
<dbReference type="Pfam" id="PF01541">
    <property type="entry name" value="GIY-YIG"/>
    <property type="match status" value="1"/>
</dbReference>